<accession>A0A9P8PZI5</accession>
<dbReference type="AlphaFoldDB" id="A0A9P8PZI5"/>
<proteinExistence type="predicted"/>
<dbReference type="EMBL" id="JAEUBF010000117">
    <property type="protein sequence ID" value="KAH3680427.1"/>
    <property type="molecule type" value="Genomic_DNA"/>
</dbReference>
<keyword evidence="2" id="KW-1185">Reference proteome</keyword>
<protein>
    <submittedName>
        <fullName evidence="1">Uncharacterized protein</fullName>
    </submittedName>
</protein>
<name>A0A9P8PZI5_9ASCO</name>
<sequence length="167" mass="18513">MTVPSANTTVKLTTFSFIVPYLKAFVPEQEVLTMPPIKAPGAGSQPIIRLSSPTIEFNSCHSTPDCTVTSKSCLLYDTILSIRDKSIIIVDDLDEINCPSIATLDTQLTWVFDLDLEGVEHNHLLNETLSHENLLKFGLLLKLVLILQQPGQNPIYYHTADLGYLSL</sequence>
<dbReference type="Proteomes" id="UP000769528">
    <property type="component" value="Unassembled WGS sequence"/>
</dbReference>
<evidence type="ECO:0000313" key="1">
    <source>
        <dbReference type="EMBL" id="KAH3680427.1"/>
    </source>
</evidence>
<reference evidence="1" key="2">
    <citation type="submission" date="2021-01" db="EMBL/GenBank/DDBJ databases">
        <authorList>
            <person name="Schikora-Tamarit M.A."/>
        </authorList>
    </citation>
    <scope>NUCLEOTIDE SEQUENCE</scope>
    <source>
        <strain evidence="1">CBS6341</strain>
    </source>
</reference>
<comment type="caution">
    <text evidence="1">The sequence shown here is derived from an EMBL/GenBank/DDBJ whole genome shotgun (WGS) entry which is preliminary data.</text>
</comment>
<evidence type="ECO:0000313" key="2">
    <source>
        <dbReference type="Proteomes" id="UP000769528"/>
    </source>
</evidence>
<gene>
    <name evidence="1" type="ORF">WICMUC_000358</name>
</gene>
<organism evidence="1 2">
    <name type="scientific">Wickerhamomyces mucosus</name>
    <dbReference type="NCBI Taxonomy" id="1378264"/>
    <lineage>
        <taxon>Eukaryota</taxon>
        <taxon>Fungi</taxon>
        <taxon>Dikarya</taxon>
        <taxon>Ascomycota</taxon>
        <taxon>Saccharomycotina</taxon>
        <taxon>Saccharomycetes</taxon>
        <taxon>Phaffomycetales</taxon>
        <taxon>Wickerhamomycetaceae</taxon>
        <taxon>Wickerhamomyces</taxon>
    </lineage>
</organism>
<reference evidence="1" key="1">
    <citation type="journal article" date="2021" name="Open Biol.">
        <title>Shared evolutionary footprints suggest mitochondrial oxidative damage underlies multiple complex I losses in fungi.</title>
        <authorList>
            <person name="Schikora-Tamarit M.A."/>
            <person name="Marcet-Houben M."/>
            <person name="Nosek J."/>
            <person name="Gabaldon T."/>
        </authorList>
    </citation>
    <scope>NUCLEOTIDE SEQUENCE</scope>
    <source>
        <strain evidence="1">CBS6341</strain>
    </source>
</reference>